<dbReference type="AlphaFoldDB" id="A0A543Q325"/>
<sequence length="172" mass="19718">MSLDKEHENISKPISFNKKPSIADLYKALDSGYDEHIAMELGFALDKAGKEFDATRHYLSALSGSLLPEEKIHVYFCLASSYRNTNQSNKAKKLINKAIKEFPDKSLFPIMKSLINLDEKRIDLAVHTLITVVYKHVKEENLAPYVWLLKKEAIRQRRALKKNSILCRALID</sequence>
<dbReference type="RefSeq" id="WP_142086507.1">
    <property type="nucleotide sequence ID" value="NZ_SZUV01000001.1"/>
</dbReference>
<proteinExistence type="predicted"/>
<reference evidence="1 2" key="1">
    <citation type="submission" date="2019-03" db="EMBL/GenBank/DDBJ databases">
        <title>New insights into Acidothiobacillus thiooxidans sulfur metabolism through coupled gene expression, solution geochemistry, microscopy and spectroscopy analyses.</title>
        <authorList>
            <person name="Camacho D."/>
            <person name="Frazao R."/>
            <person name="Fouillen A."/>
            <person name="Nanci A."/>
            <person name="Lang B.F."/>
            <person name="Apte S.C."/>
            <person name="Baron C."/>
            <person name="Warren L.A."/>
        </authorList>
    </citation>
    <scope>NUCLEOTIDE SEQUENCE [LARGE SCALE GENOMIC DNA]</scope>
    <source>
        <strain evidence="1 2">ATCC 19377</strain>
    </source>
</reference>
<evidence type="ECO:0000313" key="2">
    <source>
        <dbReference type="Proteomes" id="UP000315403"/>
    </source>
</evidence>
<dbReference type="InterPro" id="IPR011990">
    <property type="entry name" value="TPR-like_helical_dom_sf"/>
</dbReference>
<gene>
    <name evidence="1" type="ORF">DLNHIDIE_00545</name>
</gene>
<dbReference type="SUPFAM" id="SSF48452">
    <property type="entry name" value="TPR-like"/>
    <property type="match status" value="1"/>
</dbReference>
<comment type="caution">
    <text evidence="1">The sequence shown here is derived from an EMBL/GenBank/DDBJ whole genome shotgun (WGS) entry which is preliminary data.</text>
</comment>
<name>A0A543Q325_ACITH</name>
<dbReference type="EMBL" id="SZUV01000001">
    <property type="protein sequence ID" value="TQN50690.1"/>
    <property type="molecule type" value="Genomic_DNA"/>
</dbReference>
<accession>A0A543Q325</accession>
<protein>
    <submittedName>
        <fullName evidence="1">Uncharacterized protein</fullName>
    </submittedName>
</protein>
<evidence type="ECO:0000313" key="1">
    <source>
        <dbReference type="EMBL" id="TQN50690.1"/>
    </source>
</evidence>
<dbReference type="Proteomes" id="UP000315403">
    <property type="component" value="Unassembled WGS sequence"/>
</dbReference>
<dbReference type="Gene3D" id="1.25.40.10">
    <property type="entry name" value="Tetratricopeptide repeat domain"/>
    <property type="match status" value="1"/>
</dbReference>
<organism evidence="1 2">
    <name type="scientific">Acidithiobacillus thiooxidans ATCC 19377</name>
    <dbReference type="NCBI Taxonomy" id="637390"/>
    <lineage>
        <taxon>Bacteria</taxon>
        <taxon>Pseudomonadati</taxon>
        <taxon>Pseudomonadota</taxon>
        <taxon>Acidithiobacillia</taxon>
        <taxon>Acidithiobacillales</taxon>
        <taxon>Acidithiobacillaceae</taxon>
        <taxon>Acidithiobacillus</taxon>
    </lineage>
</organism>